<dbReference type="AlphaFoldDB" id="A0A3N7HRG5"/>
<name>A0A3N7HRG5_9BURK</name>
<feature type="domain" description="VOC" evidence="1">
    <location>
        <begin position="137"/>
        <end position="252"/>
    </location>
</feature>
<dbReference type="SUPFAM" id="SSF54593">
    <property type="entry name" value="Glyoxalase/Bleomycin resistance protein/Dihydroxybiphenyl dioxygenase"/>
    <property type="match status" value="2"/>
</dbReference>
<dbReference type="Proteomes" id="UP000267464">
    <property type="component" value="Unassembled WGS sequence"/>
</dbReference>
<dbReference type="CDD" id="cd07247">
    <property type="entry name" value="SgaA_N_like"/>
    <property type="match status" value="2"/>
</dbReference>
<evidence type="ECO:0000313" key="2">
    <source>
        <dbReference type="EMBL" id="RQP24323.1"/>
    </source>
</evidence>
<sequence length="256" mass="27917">MTAKLSRLPGKFVWFEHVSDDVAKARSFYQQLFGWHVESMPMGDQAYHMIQNRSSGIGGFRTAMPGMPNHWMSYLSVDSVDASHAKALAHGATETLPPTDFGDVGRGSGLVDPTGASFCLWTSARDDDPDAAQVPFGDWYWNELWTRDAKKALSFYEAAFGHTHEVMSMGEGGDYYVLHAAGKPRAGIFQVRDDQVPPLWLPYVHVEDCDASADKAASLGAIVFMPPMDVPGVGRFAAMFDVQGAPIAIIRGTPSA</sequence>
<dbReference type="InterPro" id="IPR037523">
    <property type="entry name" value="VOC_core"/>
</dbReference>
<evidence type="ECO:0000313" key="3">
    <source>
        <dbReference type="Proteomes" id="UP000267464"/>
    </source>
</evidence>
<dbReference type="EMBL" id="QUSW01000003">
    <property type="protein sequence ID" value="RQP24323.1"/>
    <property type="molecule type" value="Genomic_DNA"/>
</dbReference>
<keyword evidence="3" id="KW-1185">Reference proteome</keyword>
<dbReference type="OrthoDB" id="9793039at2"/>
<gene>
    <name evidence="2" type="ORF">DZC73_13550</name>
</gene>
<comment type="caution">
    <text evidence="2">The sequence shown here is derived from an EMBL/GenBank/DDBJ whole genome shotgun (WGS) entry which is preliminary data.</text>
</comment>
<reference evidence="2 3" key="1">
    <citation type="submission" date="2018-08" db="EMBL/GenBank/DDBJ databases">
        <authorList>
            <person name="Khan S.A."/>
            <person name="Jeon C.O."/>
            <person name="Chun B.H."/>
            <person name="Jeong S.E."/>
        </authorList>
    </citation>
    <scope>NUCLEOTIDE SEQUENCE [LARGE SCALE GENOMIC DNA]</scope>
    <source>
        <strain evidence="2 3">S-16</strain>
    </source>
</reference>
<feature type="domain" description="VOC" evidence="1">
    <location>
        <begin position="11"/>
        <end position="123"/>
    </location>
</feature>
<dbReference type="PANTHER" id="PTHR33993:SF14">
    <property type="entry name" value="GB|AAF24581.1"/>
    <property type="match status" value="1"/>
</dbReference>
<protein>
    <submittedName>
        <fullName evidence="2">VOC family protein</fullName>
    </submittedName>
</protein>
<dbReference type="InterPro" id="IPR052164">
    <property type="entry name" value="Anthracycline_SecMetBiosynth"/>
</dbReference>
<dbReference type="PROSITE" id="PS51819">
    <property type="entry name" value="VOC"/>
    <property type="match status" value="2"/>
</dbReference>
<dbReference type="InterPro" id="IPR053863">
    <property type="entry name" value="Glyoxy/Ble-like_N"/>
</dbReference>
<accession>A0A3N7HRG5</accession>
<dbReference type="Gene3D" id="3.10.180.10">
    <property type="entry name" value="2,3-Dihydroxybiphenyl 1,2-Dioxygenase, domain 1"/>
    <property type="match status" value="2"/>
</dbReference>
<dbReference type="Pfam" id="PF22677">
    <property type="entry name" value="Ble-like_N"/>
    <property type="match status" value="1"/>
</dbReference>
<reference evidence="2 3" key="2">
    <citation type="submission" date="2018-12" db="EMBL/GenBank/DDBJ databases">
        <title>Rhizobacter gummiphilus sp. nov., a rubber-degrading bacterium isolated from the soil of a botanical garden in Japan.</title>
        <authorList>
            <person name="Shunsuke S.S."/>
        </authorList>
    </citation>
    <scope>NUCLEOTIDE SEQUENCE [LARGE SCALE GENOMIC DNA]</scope>
    <source>
        <strain evidence="2 3">S-16</strain>
    </source>
</reference>
<dbReference type="InterPro" id="IPR029068">
    <property type="entry name" value="Glyas_Bleomycin-R_OHBP_Dase"/>
</dbReference>
<evidence type="ECO:0000259" key="1">
    <source>
        <dbReference type="PROSITE" id="PS51819"/>
    </source>
</evidence>
<organism evidence="2 3">
    <name type="scientific">Piscinibacter terrae</name>
    <dbReference type="NCBI Taxonomy" id="2496871"/>
    <lineage>
        <taxon>Bacteria</taxon>
        <taxon>Pseudomonadati</taxon>
        <taxon>Pseudomonadota</taxon>
        <taxon>Betaproteobacteria</taxon>
        <taxon>Burkholderiales</taxon>
        <taxon>Sphaerotilaceae</taxon>
        <taxon>Piscinibacter</taxon>
    </lineage>
</organism>
<proteinExistence type="predicted"/>
<dbReference type="PANTHER" id="PTHR33993">
    <property type="entry name" value="GLYOXALASE-RELATED"/>
    <property type="match status" value="1"/>
</dbReference>
<dbReference type="RefSeq" id="WP_124540848.1">
    <property type="nucleotide sequence ID" value="NZ_QUSW01000003.1"/>
</dbReference>